<feature type="compositionally biased region" description="Basic and acidic residues" evidence="1">
    <location>
        <begin position="375"/>
        <end position="385"/>
    </location>
</feature>
<dbReference type="Proteomes" id="UP000594364">
    <property type="component" value="Chromosome 3"/>
</dbReference>
<evidence type="ECO:0000259" key="2">
    <source>
        <dbReference type="PROSITE" id="PS50097"/>
    </source>
</evidence>
<dbReference type="SUPFAM" id="SSF54695">
    <property type="entry name" value="POZ domain"/>
    <property type="match status" value="1"/>
</dbReference>
<dbReference type="Pfam" id="PF00651">
    <property type="entry name" value="BTB"/>
    <property type="match status" value="1"/>
</dbReference>
<feature type="region of interest" description="Disordered" evidence="1">
    <location>
        <begin position="29"/>
        <end position="141"/>
    </location>
</feature>
<organism evidence="3 4">
    <name type="scientific">Epichloe festucae (strain Fl1)</name>
    <dbReference type="NCBI Taxonomy" id="877507"/>
    <lineage>
        <taxon>Eukaryota</taxon>
        <taxon>Fungi</taxon>
        <taxon>Dikarya</taxon>
        <taxon>Ascomycota</taxon>
        <taxon>Pezizomycotina</taxon>
        <taxon>Sordariomycetes</taxon>
        <taxon>Hypocreomycetidae</taxon>
        <taxon>Hypocreales</taxon>
        <taxon>Clavicipitaceae</taxon>
        <taxon>Epichloe</taxon>
    </lineage>
</organism>
<keyword evidence="4" id="KW-1185">Reference proteome</keyword>
<sequence>MLIHGHEDNVHLHSWTRRLDKNLIMARSSSCGRSREKPPRETSHDKNCPVRKHMIPSVENLKPASPPKTNPWTTKRPATTLSPDWPSITPDFASINSQSDRRDASTAKRGASTKHDTTGSCSTDGKAPETSPPSRKALQAAAPRAGKSLWLRPFGADVFVRVGPEIYEVHRSIVEPQSTFFRQHLPPKKDLKEYIPIDVQLELCPKAVGNTLRFMYTQTLEICEYDRESPRDLIHIPRSVLLYIGATDLGVDAMKTKILQILQQTAKDLAAYLQARKFVQAMSPQEVVEGVIHLRNALEVAYSSEHLTDMLPLRIALCQLLDTLLPFLIRHPIVIDLFSSSVWKKHADAISTDLLAVRNLEQEPARNLEMSGGYPRDEGPSHEKALSSCIESYAS</sequence>
<dbReference type="InterPro" id="IPR000210">
    <property type="entry name" value="BTB/POZ_dom"/>
</dbReference>
<dbReference type="CDD" id="cd18186">
    <property type="entry name" value="BTB_POZ_ZBTB_KLHL-like"/>
    <property type="match status" value="1"/>
</dbReference>
<dbReference type="OrthoDB" id="4845755at2759"/>
<accession>A0A7S9KRX0</accession>
<feature type="region of interest" description="Disordered" evidence="1">
    <location>
        <begin position="367"/>
        <end position="388"/>
    </location>
</feature>
<proteinExistence type="predicted"/>
<feature type="domain" description="BTB" evidence="2">
    <location>
        <begin position="156"/>
        <end position="224"/>
    </location>
</feature>
<evidence type="ECO:0000313" key="4">
    <source>
        <dbReference type="Proteomes" id="UP000594364"/>
    </source>
</evidence>
<name>A0A7S9KRX0_EPIFF</name>
<dbReference type="PROSITE" id="PS50097">
    <property type="entry name" value="BTB"/>
    <property type="match status" value="1"/>
</dbReference>
<feature type="compositionally biased region" description="Basic and acidic residues" evidence="1">
    <location>
        <begin position="33"/>
        <end position="48"/>
    </location>
</feature>
<dbReference type="EMBL" id="CP031387">
    <property type="protein sequence ID" value="QPG99903.1"/>
    <property type="molecule type" value="Genomic_DNA"/>
</dbReference>
<gene>
    <name evidence="3" type="ORF">C2857_002902</name>
</gene>
<feature type="compositionally biased region" description="Polar residues" evidence="1">
    <location>
        <begin position="70"/>
        <end position="82"/>
    </location>
</feature>
<reference evidence="3 4" key="1">
    <citation type="journal article" date="2018" name="PLoS Genet.">
        <title>Repeat elements organise 3D genome structure and mediate transcription in the filamentous fungus Epichloe festucae.</title>
        <authorList>
            <person name="Winter D.J."/>
            <person name="Ganley A.R.D."/>
            <person name="Young C.A."/>
            <person name="Liachko I."/>
            <person name="Schardl C.L."/>
            <person name="Dupont P.Y."/>
            <person name="Berry D."/>
            <person name="Ram A."/>
            <person name="Scott B."/>
            <person name="Cox M.P."/>
        </authorList>
    </citation>
    <scope>NUCLEOTIDE SEQUENCE [LARGE SCALE GENOMIC DNA]</scope>
    <source>
        <strain evidence="3 4">Fl1</strain>
    </source>
</reference>
<protein>
    <recommendedName>
        <fullName evidence="2">BTB domain-containing protein</fullName>
    </recommendedName>
</protein>
<dbReference type="InterPro" id="IPR011333">
    <property type="entry name" value="SKP1/BTB/POZ_sf"/>
</dbReference>
<dbReference type="AlphaFoldDB" id="A0A7S9KRX0"/>
<evidence type="ECO:0000256" key="1">
    <source>
        <dbReference type="SAM" id="MobiDB-lite"/>
    </source>
</evidence>
<evidence type="ECO:0000313" key="3">
    <source>
        <dbReference type="EMBL" id="QPG99903.1"/>
    </source>
</evidence>
<dbReference type="Gene3D" id="3.30.710.10">
    <property type="entry name" value="Potassium Channel Kv1.1, Chain A"/>
    <property type="match status" value="1"/>
</dbReference>